<comment type="similarity">
    <text evidence="3">Belongs to the alkaline phosphatase family.</text>
</comment>
<keyword evidence="2" id="KW-0479">Metal-binding</keyword>
<dbReference type="PANTHER" id="PTHR11596:SF72">
    <property type="entry name" value="ALKALINE PHOSPHATASE"/>
    <property type="match status" value="1"/>
</dbReference>
<dbReference type="Proteomes" id="UP001238179">
    <property type="component" value="Chromosome"/>
</dbReference>
<dbReference type="Pfam" id="PF00245">
    <property type="entry name" value="Alk_phosphatase"/>
    <property type="match status" value="1"/>
</dbReference>
<dbReference type="InterPro" id="IPR017850">
    <property type="entry name" value="Alkaline_phosphatase_core_sf"/>
</dbReference>
<feature type="binding site" evidence="2">
    <location>
        <position position="445"/>
    </location>
    <ligand>
        <name>Mg(2+)</name>
        <dbReference type="ChEBI" id="CHEBI:18420"/>
    </ligand>
</feature>
<dbReference type="Gene3D" id="3.40.720.10">
    <property type="entry name" value="Alkaline Phosphatase, subunit A"/>
    <property type="match status" value="1"/>
</dbReference>
<protein>
    <submittedName>
        <fullName evidence="5">Alkaline phosphatase</fullName>
    </submittedName>
</protein>
<evidence type="ECO:0000256" key="3">
    <source>
        <dbReference type="RuleBase" id="RU003946"/>
    </source>
</evidence>
<dbReference type="PRINTS" id="PR00113">
    <property type="entry name" value="ALKPHPHTASE"/>
</dbReference>
<feature type="binding site" evidence="2">
    <location>
        <position position="258"/>
    </location>
    <ligand>
        <name>Mg(2+)</name>
        <dbReference type="ChEBI" id="CHEBI:18420"/>
    </ligand>
</feature>
<evidence type="ECO:0000256" key="1">
    <source>
        <dbReference type="PIRSR" id="PIRSR601952-1"/>
    </source>
</evidence>
<feature type="binding site" evidence="2">
    <location>
        <position position="148"/>
    </location>
    <ligand>
        <name>Mg(2+)</name>
        <dbReference type="ChEBI" id="CHEBI:18420"/>
    </ligand>
</feature>
<proteinExistence type="inferred from homology"/>
<dbReference type="SUPFAM" id="SSF53649">
    <property type="entry name" value="Alkaline phosphatase-like"/>
    <property type="match status" value="1"/>
</dbReference>
<dbReference type="InterPro" id="IPR001952">
    <property type="entry name" value="Alkaline_phosphatase"/>
</dbReference>
<accession>A0AA48KBT2</accession>
<organism evidence="5 6">
    <name type="scientific">Mesoterricola silvestris</name>
    <dbReference type="NCBI Taxonomy" id="2927979"/>
    <lineage>
        <taxon>Bacteria</taxon>
        <taxon>Pseudomonadati</taxon>
        <taxon>Acidobacteriota</taxon>
        <taxon>Holophagae</taxon>
        <taxon>Holophagales</taxon>
        <taxon>Holophagaceae</taxon>
        <taxon>Mesoterricola</taxon>
    </lineage>
</organism>
<name>A0AA48KBT2_9BACT</name>
<dbReference type="GO" id="GO:0046872">
    <property type="term" value="F:metal ion binding"/>
    <property type="evidence" value="ECO:0007669"/>
    <property type="project" value="UniProtKB-KW"/>
</dbReference>
<keyword evidence="2" id="KW-0862">Zinc</keyword>
<evidence type="ECO:0000256" key="4">
    <source>
        <dbReference type="SAM" id="SignalP"/>
    </source>
</evidence>
<keyword evidence="2" id="KW-0460">Magnesium</keyword>
<feature type="chain" id="PRO_5041226146" evidence="4">
    <location>
        <begin position="25"/>
        <end position="684"/>
    </location>
</feature>
<dbReference type="AlphaFoldDB" id="A0AA48KBT2"/>
<feature type="binding site" evidence="2">
    <location>
        <position position="492"/>
    </location>
    <ligand>
        <name>Zn(2+)</name>
        <dbReference type="ChEBI" id="CHEBI:29105"/>
        <label>2</label>
    </ligand>
</feature>
<dbReference type="RefSeq" id="WP_316413320.1">
    <property type="nucleotide sequence ID" value="NZ_AP027080.1"/>
</dbReference>
<comment type="cofactor">
    <cofactor evidence="2">
        <name>Mg(2+)</name>
        <dbReference type="ChEBI" id="CHEBI:18420"/>
    </cofactor>
    <text evidence="2">Binds 1 Mg(2+) ion.</text>
</comment>
<dbReference type="KEGG" id="msil:METEAL_38210"/>
<evidence type="ECO:0000256" key="2">
    <source>
        <dbReference type="PIRSR" id="PIRSR601952-2"/>
    </source>
</evidence>
<reference evidence="6" key="1">
    <citation type="journal article" date="2023" name="Int. J. Syst. Evol. Microbiol.">
        <title>Mesoterricola silvestris gen. nov., sp. nov., Mesoterricola sediminis sp. nov., Geothrix oryzae sp. nov., Geothrix edaphica sp. nov., Geothrix rubra sp. nov., and Geothrix limicola sp. nov., six novel members of Acidobacteriota isolated from soils.</title>
        <authorList>
            <person name="Itoh H."/>
            <person name="Sugisawa Y."/>
            <person name="Mise K."/>
            <person name="Xu Z."/>
            <person name="Kuniyasu M."/>
            <person name="Ushijima N."/>
            <person name="Kawano K."/>
            <person name="Kobayashi E."/>
            <person name="Shiratori Y."/>
            <person name="Masuda Y."/>
            <person name="Senoo K."/>
        </authorList>
    </citation>
    <scope>NUCLEOTIDE SEQUENCE [LARGE SCALE GENOMIC DNA]</scope>
    <source>
        <strain evidence="6">W79</strain>
    </source>
</reference>
<dbReference type="SMART" id="SM00098">
    <property type="entry name" value="alkPPc"/>
    <property type="match status" value="1"/>
</dbReference>
<feature type="active site" description="Phosphoserine intermediate" evidence="1">
    <location>
        <position position="197"/>
    </location>
</feature>
<evidence type="ECO:0000313" key="6">
    <source>
        <dbReference type="Proteomes" id="UP001238179"/>
    </source>
</evidence>
<gene>
    <name evidence="5" type="ORF">METEAL_38210</name>
</gene>
<evidence type="ECO:0000313" key="5">
    <source>
        <dbReference type="EMBL" id="BDU74647.1"/>
    </source>
</evidence>
<feature type="binding site" evidence="2">
    <location>
        <position position="454"/>
    </location>
    <ligand>
        <name>Zn(2+)</name>
        <dbReference type="ChEBI" id="CHEBI:29105"/>
        <label>2</label>
    </ligand>
</feature>
<comment type="cofactor">
    <cofactor evidence="2">
        <name>Zn(2+)</name>
        <dbReference type="ChEBI" id="CHEBI:29105"/>
    </cofactor>
    <text evidence="2">Binds 2 Zn(2+) ions.</text>
</comment>
<dbReference type="EMBL" id="AP027080">
    <property type="protein sequence ID" value="BDU74647.1"/>
    <property type="molecule type" value="Genomic_DNA"/>
</dbReference>
<feature type="binding site" evidence="2">
    <location>
        <position position="450"/>
    </location>
    <ligand>
        <name>Zn(2+)</name>
        <dbReference type="ChEBI" id="CHEBI:29105"/>
        <label>2</label>
    </ligand>
</feature>
<keyword evidence="4" id="KW-0732">Signal</keyword>
<dbReference type="GO" id="GO:0004035">
    <property type="term" value="F:alkaline phosphatase activity"/>
    <property type="evidence" value="ECO:0007669"/>
    <property type="project" value="TreeGrafter"/>
</dbReference>
<dbReference type="CDD" id="cd16012">
    <property type="entry name" value="ALP"/>
    <property type="match status" value="1"/>
</dbReference>
<feature type="binding site" evidence="2">
    <location>
        <position position="256"/>
    </location>
    <ligand>
        <name>Mg(2+)</name>
        <dbReference type="ChEBI" id="CHEBI:18420"/>
    </ligand>
</feature>
<dbReference type="PANTHER" id="PTHR11596">
    <property type="entry name" value="ALKALINE PHOSPHATASE"/>
    <property type="match status" value="1"/>
</dbReference>
<feature type="binding site" evidence="2">
    <location>
        <position position="493"/>
    </location>
    <ligand>
        <name>Zn(2+)</name>
        <dbReference type="ChEBI" id="CHEBI:29105"/>
        <label>2</label>
    </ligand>
</feature>
<feature type="signal peptide" evidence="4">
    <location>
        <begin position="1"/>
        <end position="24"/>
    </location>
</feature>
<sequence length="684" mass="71761">MNPLVSIRRALALSALLAAVPAAAAPAGAALMPPDGARFLSHQRFDIRVEGQSSGACTAKVWIDGHQAAFTSGAQGTTTTDGISAPGWAGFNVRGTTLASPGWHTLTAEITDATGTATLTSRVQVIDPFHGGRGGRRLTRNIVIMLGDGMGVAHRTAARIVRYGVTAGDPGGRLEMDRFPGLGLVSTHSLNSIITDSAPGMACYASGNHFANSQEGVYPAHVTNPFFAPRVEYLSEYLHRVKGTALGLVTTADVEDATPAANAVHTANRNNGTGVVDQYLDESDASGKGGHGTGLKVLMGGGRRWFLPSTTLYSSRTAATGYAGLPKDVLSGWGLPSTPAAQGLANRDLIAEFKGAGFTYARTSAELQALTAGHAPDKLLGLFGYGNMNVALDKVAKRRGILPPGASSFAVDDYLAPDQPMLDEMAEAAFHVLSRHREGFVLMVEGAHIDKQSHLMDADRAIGETLEFDRAVGVARKWADRLGDTTVLVLADHECSGFSLIGALSLEGGVQALKALPSDAATLSPSQVPARQNAVGTYDLAGFPAYQILADGYPATMDIDNKMLVGFGANSDRYESWLSKPTPVIDSLLPGAFKGTGGLLGAKGYATIPELRNVDANGFFVRGQLNGEGQAVHTAADIPVSAYSSGSRAWMRFVGTQKNTDIFFKLAQAALGGDERGDYDRDDD</sequence>
<keyword evidence="6" id="KW-1185">Reference proteome</keyword>
<feature type="binding site" evidence="2">
    <location>
        <position position="633"/>
    </location>
    <ligand>
        <name>Zn(2+)</name>
        <dbReference type="ChEBI" id="CHEBI:29105"/>
        <label>2</label>
    </ligand>
</feature>
<feature type="binding site" evidence="2">
    <location>
        <position position="148"/>
    </location>
    <ligand>
        <name>Zn(2+)</name>
        <dbReference type="ChEBI" id="CHEBI:29105"/>
        <label>2</label>
    </ligand>
</feature>